<organism evidence="2 3">
    <name type="scientific">Lupinus albus</name>
    <name type="common">White lupine</name>
    <name type="synonym">Lupinus termis</name>
    <dbReference type="NCBI Taxonomy" id="3870"/>
    <lineage>
        <taxon>Eukaryota</taxon>
        <taxon>Viridiplantae</taxon>
        <taxon>Streptophyta</taxon>
        <taxon>Embryophyta</taxon>
        <taxon>Tracheophyta</taxon>
        <taxon>Spermatophyta</taxon>
        <taxon>Magnoliopsida</taxon>
        <taxon>eudicotyledons</taxon>
        <taxon>Gunneridae</taxon>
        <taxon>Pentapetalae</taxon>
        <taxon>rosids</taxon>
        <taxon>fabids</taxon>
        <taxon>Fabales</taxon>
        <taxon>Fabaceae</taxon>
        <taxon>Papilionoideae</taxon>
        <taxon>50 kb inversion clade</taxon>
        <taxon>genistoids sensu lato</taxon>
        <taxon>core genistoids</taxon>
        <taxon>Genisteae</taxon>
        <taxon>Lupinus</taxon>
    </lineage>
</organism>
<accession>A0A6A4PXG3</accession>
<evidence type="ECO:0000313" key="3">
    <source>
        <dbReference type="Proteomes" id="UP000447434"/>
    </source>
</evidence>
<feature type="transmembrane region" description="Helical" evidence="1">
    <location>
        <begin position="6"/>
        <end position="29"/>
    </location>
</feature>
<dbReference type="AlphaFoldDB" id="A0A6A4PXG3"/>
<dbReference type="EMBL" id="WOCE01000010">
    <property type="protein sequence ID" value="KAE9605984.1"/>
    <property type="molecule type" value="Genomic_DNA"/>
</dbReference>
<keyword evidence="1" id="KW-0812">Transmembrane</keyword>
<reference evidence="3" key="1">
    <citation type="journal article" date="2020" name="Nat. Commun.">
        <title>Genome sequence of the cluster root forming white lupin.</title>
        <authorList>
            <person name="Hufnagel B."/>
            <person name="Marques A."/>
            <person name="Soriano A."/>
            <person name="Marques L."/>
            <person name="Divol F."/>
            <person name="Doumas P."/>
            <person name="Sallet E."/>
            <person name="Mancinotti D."/>
            <person name="Carrere S."/>
            <person name="Marande W."/>
            <person name="Arribat S."/>
            <person name="Keller J."/>
            <person name="Huneau C."/>
            <person name="Blein T."/>
            <person name="Aime D."/>
            <person name="Laguerre M."/>
            <person name="Taylor J."/>
            <person name="Schubert V."/>
            <person name="Nelson M."/>
            <person name="Geu-Flores F."/>
            <person name="Crespi M."/>
            <person name="Gallardo-Guerrero K."/>
            <person name="Delaux P.-M."/>
            <person name="Salse J."/>
            <person name="Berges H."/>
            <person name="Guyot R."/>
            <person name="Gouzy J."/>
            <person name="Peret B."/>
        </authorList>
    </citation>
    <scope>NUCLEOTIDE SEQUENCE [LARGE SCALE GENOMIC DNA]</scope>
    <source>
        <strain evidence="3">cv. Amiga</strain>
    </source>
</reference>
<keyword evidence="1" id="KW-0472">Membrane</keyword>
<keyword evidence="3" id="KW-1185">Reference proteome</keyword>
<sequence>MTRKVILFFIDFVFLLCNVMWELSLDIIISTSHELTQIIEGKYKSVTNS</sequence>
<name>A0A6A4PXG3_LUPAL</name>
<dbReference type="Proteomes" id="UP000447434">
    <property type="component" value="Chromosome 10"/>
</dbReference>
<proteinExistence type="predicted"/>
<keyword evidence="1" id="KW-1133">Transmembrane helix</keyword>
<protein>
    <submittedName>
        <fullName evidence="2">Uncharacterized protein</fullName>
    </submittedName>
</protein>
<evidence type="ECO:0000256" key="1">
    <source>
        <dbReference type="SAM" id="Phobius"/>
    </source>
</evidence>
<evidence type="ECO:0000313" key="2">
    <source>
        <dbReference type="EMBL" id="KAE9605984.1"/>
    </source>
</evidence>
<gene>
    <name evidence="2" type="ORF">Lalb_Chr10g0103091</name>
</gene>
<comment type="caution">
    <text evidence="2">The sequence shown here is derived from an EMBL/GenBank/DDBJ whole genome shotgun (WGS) entry which is preliminary data.</text>
</comment>